<dbReference type="AlphaFoldDB" id="A0A521EHR6"/>
<protein>
    <submittedName>
        <fullName evidence="1">Uncharacterized protein</fullName>
    </submittedName>
</protein>
<evidence type="ECO:0000313" key="2">
    <source>
        <dbReference type="Proteomes" id="UP000317557"/>
    </source>
</evidence>
<sequence>MKNILNLILLTFIAFLFTQCLGGINDREDCDGYPKLINPIPDTTVALSQDTLFIDLSGSNDSVFRHTAGKGMIFSFGGTARITQRYKNRNPELGKEALVILEETGTFEGTIIATDDCEKLERDDFKLTITN</sequence>
<accession>A0A521EHR6</accession>
<organism evidence="1 2">
    <name type="scientific">Gracilimonas mengyeensis</name>
    <dbReference type="NCBI Taxonomy" id="1302730"/>
    <lineage>
        <taxon>Bacteria</taxon>
        <taxon>Pseudomonadati</taxon>
        <taxon>Balneolota</taxon>
        <taxon>Balneolia</taxon>
        <taxon>Balneolales</taxon>
        <taxon>Balneolaceae</taxon>
        <taxon>Gracilimonas</taxon>
    </lineage>
</organism>
<reference evidence="1 2" key="1">
    <citation type="submission" date="2017-05" db="EMBL/GenBank/DDBJ databases">
        <authorList>
            <person name="Varghese N."/>
            <person name="Submissions S."/>
        </authorList>
    </citation>
    <scope>NUCLEOTIDE SEQUENCE [LARGE SCALE GENOMIC DNA]</scope>
    <source>
        <strain evidence="1 2">DSM 21985</strain>
    </source>
</reference>
<evidence type="ECO:0000313" key="1">
    <source>
        <dbReference type="EMBL" id="SMO83011.1"/>
    </source>
</evidence>
<dbReference type="EMBL" id="FXTP01000012">
    <property type="protein sequence ID" value="SMO83011.1"/>
    <property type="molecule type" value="Genomic_DNA"/>
</dbReference>
<gene>
    <name evidence="1" type="ORF">SAMN06265219_11221</name>
</gene>
<name>A0A521EHR6_9BACT</name>
<dbReference type="RefSeq" id="WP_142455174.1">
    <property type="nucleotide sequence ID" value="NZ_FXTP01000012.1"/>
</dbReference>
<dbReference type="Proteomes" id="UP000317557">
    <property type="component" value="Unassembled WGS sequence"/>
</dbReference>
<keyword evidence="2" id="KW-1185">Reference proteome</keyword>
<proteinExistence type="predicted"/>